<evidence type="ECO:0000256" key="1">
    <source>
        <dbReference type="SAM" id="SignalP"/>
    </source>
</evidence>
<name>A0ABS7RKW1_9ACTN</name>
<evidence type="ECO:0000313" key="4">
    <source>
        <dbReference type="Proteomes" id="UP000754710"/>
    </source>
</evidence>
<gene>
    <name evidence="3" type="ORF">K1X13_12535</name>
</gene>
<feature type="signal peptide" evidence="1">
    <location>
        <begin position="1"/>
        <end position="37"/>
    </location>
</feature>
<dbReference type="InterPro" id="IPR013830">
    <property type="entry name" value="SGNH_hydro"/>
</dbReference>
<reference evidence="3 4" key="1">
    <citation type="submission" date="2021-08" db="EMBL/GenBank/DDBJ databases">
        <title>Nocardioides bacterium WL0053 sp. nov., isolated from the sediment.</title>
        <authorList>
            <person name="Wang L."/>
            <person name="Zhang D."/>
            <person name="Zhang A."/>
        </authorList>
    </citation>
    <scope>NUCLEOTIDE SEQUENCE [LARGE SCALE GENOMIC DNA]</scope>
    <source>
        <strain evidence="3 4">WL0053</strain>
    </source>
</reference>
<sequence>MKLTVPRRLRATVPVGRILATLALTAGLAGSALPAQAAPAEAGTENATGWYLALGDSVGAGYQPGAGDDLDGGYPGGVLDALQGTDPKLRLRNLSCSGEDLATIMQGGRCAYDEGSQLAQALVFLRAHRHTTGLVTLTIGGNDVRRCVRGTTIDMACISTGMANVSQRLPQVLTALRQAAPRAQVVVTNYYNPYLAAWFTNRTVAAQSQVLAAMLNAVIAGAATATGATSADVATAFATSDTTPLSNGVPTNVAMVCQLTWMCTPAADFHPNDAGYAVVAGAVTDAVA</sequence>
<feature type="domain" description="SGNH hydrolase-type esterase" evidence="2">
    <location>
        <begin position="53"/>
        <end position="278"/>
    </location>
</feature>
<evidence type="ECO:0000313" key="3">
    <source>
        <dbReference type="EMBL" id="MBY9075651.1"/>
    </source>
</evidence>
<dbReference type="Gene3D" id="3.40.50.1110">
    <property type="entry name" value="SGNH hydrolase"/>
    <property type="match status" value="1"/>
</dbReference>
<comment type="caution">
    <text evidence="3">The sequence shown here is derived from an EMBL/GenBank/DDBJ whole genome shotgun (WGS) entry which is preliminary data.</text>
</comment>
<protein>
    <recommendedName>
        <fullName evidence="2">SGNH hydrolase-type esterase domain-containing protein</fullName>
    </recommendedName>
</protein>
<organism evidence="3 4">
    <name type="scientific">Nocardioides jiangsuensis</name>
    <dbReference type="NCBI Taxonomy" id="2866161"/>
    <lineage>
        <taxon>Bacteria</taxon>
        <taxon>Bacillati</taxon>
        <taxon>Actinomycetota</taxon>
        <taxon>Actinomycetes</taxon>
        <taxon>Propionibacteriales</taxon>
        <taxon>Nocardioidaceae</taxon>
        <taxon>Nocardioides</taxon>
    </lineage>
</organism>
<proteinExistence type="predicted"/>
<keyword evidence="4" id="KW-1185">Reference proteome</keyword>
<keyword evidence="1" id="KW-0732">Signal</keyword>
<dbReference type="RefSeq" id="WP_221025371.1">
    <property type="nucleotide sequence ID" value="NZ_JAIEZQ010000002.1"/>
</dbReference>
<dbReference type="EMBL" id="JAIEZQ010000002">
    <property type="protein sequence ID" value="MBY9075651.1"/>
    <property type="molecule type" value="Genomic_DNA"/>
</dbReference>
<dbReference type="SUPFAM" id="SSF52266">
    <property type="entry name" value="SGNH hydrolase"/>
    <property type="match status" value="1"/>
</dbReference>
<feature type="chain" id="PRO_5046938153" description="SGNH hydrolase-type esterase domain-containing protein" evidence="1">
    <location>
        <begin position="38"/>
        <end position="288"/>
    </location>
</feature>
<dbReference type="Proteomes" id="UP000754710">
    <property type="component" value="Unassembled WGS sequence"/>
</dbReference>
<dbReference type="InterPro" id="IPR036514">
    <property type="entry name" value="SGNH_hydro_sf"/>
</dbReference>
<evidence type="ECO:0000259" key="2">
    <source>
        <dbReference type="Pfam" id="PF13472"/>
    </source>
</evidence>
<accession>A0ABS7RKW1</accession>
<dbReference type="Pfam" id="PF13472">
    <property type="entry name" value="Lipase_GDSL_2"/>
    <property type="match status" value="1"/>
</dbReference>